<evidence type="ECO:0000313" key="3">
    <source>
        <dbReference type="Proteomes" id="UP000189761"/>
    </source>
</evidence>
<dbReference type="Gene3D" id="1.10.443.10">
    <property type="entry name" value="Intergrase catalytic core"/>
    <property type="match status" value="1"/>
</dbReference>
<reference evidence="2 3" key="1">
    <citation type="submission" date="2017-01" db="EMBL/GenBank/DDBJ databases">
        <title>Draft genome sequence of Bacillus oleronius.</title>
        <authorList>
            <person name="Allam M."/>
        </authorList>
    </citation>
    <scope>NUCLEOTIDE SEQUENCE [LARGE SCALE GENOMIC DNA]</scope>
    <source>
        <strain evidence="2 3">DSM 9356</strain>
    </source>
</reference>
<dbReference type="Proteomes" id="UP000189761">
    <property type="component" value="Unassembled WGS sequence"/>
</dbReference>
<name>A0A8E2LDJ7_9BACI</name>
<organism evidence="2 3">
    <name type="scientific">Heyndrickxia oleronia</name>
    <dbReference type="NCBI Taxonomy" id="38875"/>
    <lineage>
        <taxon>Bacteria</taxon>
        <taxon>Bacillati</taxon>
        <taxon>Bacillota</taxon>
        <taxon>Bacilli</taxon>
        <taxon>Bacillales</taxon>
        <taxon>Bacillaceae</taxon>
        <taxon>Heyndrickxia</taxon>
    </lineage>
</organism>
<dbReference type="EMBL" id="MTLA01000204">
    <property type="protein sequence ID" value="OOP67343.1"/>
    <property type="molecule type" value="Genomic_DNA"/>
</dbReference>
<dbReference type="AlphaFoldDB" id="A0A8E2LDJ7"/>
<dbReference type="GO" id="GO:0006310">
    <property type="term" value="P:DNA recombination"/>
    <property type="evidence" value="ECO:0007669"/>
    <property type="project" value="UniProtKB-KW"/>
</dbReference>
<dbReference type="GO" id="GO:0015074">
    <property type="term" value="P:DNA integration"/>
    <property type="evidence" value="ECO:0007669"/>
    <property type="project" value="InterPro"/>
</dbReference>
<protein>
    <submittedName>
        <fullName evidence="2">Uncharacterized protein</fullName>
    </submittedName>
</protein>
<dbReference type="InterPro" id="IPR013762">
    <property type="entry name" value="Integrase-like_cat_sf"/>
</dbReference>
<dbReference type="GO" id="GO:0003677">
    <property type="term" value="F:DNA binding"/>
    <property type="evidence" value="ECO:0007669"/>
    <property type="project" value="InterPro"/>
</dbReference>
<gene>
    <name evidence="2" type="ORF">BWZ43_16215</name>
</gene>
<sequence length="583" mass="68352">METVNIIEELIENIQGFNDNRFNLESSIEEAIAVLEQEMSINKLSECHFKENKWYLEANFLAKRVGIDFDKVRESIQFNKKIDAIEFIDIVKCWTASLIEEGYNSNVVVKMVNEGLKDFLVVTKGLTETNEDELADTLLNLSESKKRIVCNSALNFLDYFPELGGDYVSLLYSVKPEYQGSKARLLPPSKDVLIFSKVLEKHFSKDLSEFEYLKWFPIWLWWNLTMLIPMRPSEYCTIERDCLFQKDGKFYIKLPRHKQKFNNRRNIQILDKISIPEKLYRKIEEYKDKTNSYGRTDTLVSYLSIPHFVDKRYFPTTTSFHDNKLNPYKYSINFLRDNLKSFYEYIVFGEYSVGLSEGESDIEGLSITQKLRPGDTRHLAFLNLNRQGYHPVEIARIGGHNSIYSQNHYFNHVSNFVDLEILELIANIDLDSYKNKMENSGAKSDYTISVSFIEKYVLRPPMADVKIKLRDGYCTDANQNCKVEDCWECDAWRISEEELLEKHDILAQKLKDSESCINEVIENLKNIYKGIYNHIGKDEFYSSNNPEIRKELINKSKRLDNAIRKYINLMKVKERIDSVGNKR</sequence>
<dbReference type="SUPFAM" id="SSF56349">
    <property type="entry name" value="DNA breaking-rejoining enzymes"/>
    <property type="match status" value="1"/>
</dbReference>
<keyword evidence="3" id="KW-1185">Reference proteome</keyword>
<comment type="caution">
    <text evidence="2">The sequence shown here is derived from an EMBL/GenBank/DDBJ whole genome shotgun (WGS) entry which is preliminary data.</text>
</comment>
<keyword evidence="1" id="KW-0233">DNA recombination</keyword>
<dbReference type="InterPro" id="IPR011010">
    <property type="entry name" value="DNA_brk_join_enz"/>
</dbReference>
<dbReference type="RefSeq" id="WP_078110711.1">
    <property type="nucleotide sequence ID" value="NZ_CP065424.1"/>
</dbReference>
<proteinExistence type="predicted"/>
<evidence type="ECO:0000256" key="1">
    <source>
        <dbReference type="ARBA" id="ARBA00023172"/>
    </source>
</evidence>
<accession>A0A8E2LDJ7</accession>
<evidence type="ECO:0000313" key="2">
    <source>
        <dbReference type="EMBL" id="OOP67343.1"/>
    </source>
</evidence>